<dbReference type="WBParaSite" id="PSAMB.scaffold8003size6773.g30853.t1">
    <property type="protein sequence ID" value="PSAMB.scaffold8003size6773.g30853.t1"/>
    <property type="gene ID" value="PSAMB.scaffold8003size6773.g30853"/>
</dbReference>
<organism evidence="1 2">
    <name type="scientific">Plectus sambesii</name>
    <dbReference type="NCBI Taxonomy" id="2011161"/>
    <lineage>
        <taxon>Eukaryota</taxon>
        <taxon>Metazoa</taxon>
        <taxon>Ecdysozoa</taxon>
        <taxon>Nematoda</taxon>
        <taxon>Chromadorea</taxon>
        <taxon>Plectida</taxon>
        <taxon>Plectina</taxon>
        <taxon>Plectoidea</taxon>
        <taxon>Plectidae</taxon>
        <taxon>Plectus</taxon>
    </lineage>
</organism>
<reference evidence="2" key="1">
    <citation type="submission" date="2022-11" db="UniProtKB">
        <authorList>
            <consortium name="WormBaseParasite"/>
        </authorList>
    </citation>
    <scope>IDENTIFICATION</scope>
</reference>
<keyword evidence="1" id="KW-1185">Reference proteome</keyword>
<name>A0A914XFB9_9BILA</name>
<evidence type="ECO:0000313" key="2">
    <source>
        <dbReference type="WBParaSite" id="PSAMB.scaffold8003size6773.g30853.t1"/>
    </source>
</evidence>
<protein>
    <submittedName>
        <fullName evidence="2">Uncharacterized protein</fullName>
    </submittedName>
</protein>
<dbReference type="AlphaFoldDB" id="A0A914XFB9"/>
<sequence length="170" mass="18990">MCLRRARLEERRNYLRDRGRPDTRIGHQASLCGFPHRTTHTTATRTFLPLRSGGVASLFTPRITPGAAAQRPCVLSACCPGPPLDVGHDIRRAVRPARLTCATPLILPTPSGFSTAAASVVFPRSRPSACDGRQLRWRWRSRPHRSVSQSLWWLDTPNKRGRHSRSLLAP</sequence>
<dbReference type="Proteomes" id="UP000887566">
    <property type="component" value="Unplaced"/>
</dbReference>
<evidence type="ECO:0000313" key="1">
    <source>
        <dbReference type="Proteomes" id="UP000887566"/>
    </source>
</evidence>
<accession>A0A914XFB9</accession>
<proteinExistence type="predicted"/>